<evidence type="ECO:0000313" key="1">
    <source>
        <dbReference type="EMBL" id="AET32027.1"/>
    </source>
</evidence>
<dbReference type="Proteomes" id="UP000005867">
    <property type="component" value="Chromosome"/>
</dbReference>
<dbReference type="KEGG" id="pyr:P186_0575"/>
<evidence type="ECO:0000313" key="2">
    <source>
        <dbReference type="Proteomes" id="UP000005867"/>
    </source>
</evidence>
<dbReference type="EMBL" id="CP003098">
    <property type="protein sequence ID" value="AET32027.1"/>
    <property type="molecule type" value="Genomic_DNA"/>
</dbReference>
<name>G7VHC4_9CREN</name>
<organism evidence="1 2">
    <name type="scientific">Pyrobaculum ferrireducens</name>
    <dbReference type="NCBI Taxonomy" id="1104324"/>
    <lineage>
        <taxon>Archaea</taxon>
        <taxon>Thermoproteota</taxon>
        <taxon>Thermoprotei</taxon>
        <taxon>Thermoproteales</taxon>
        <taxon>Thermoproteaceae</taxon>
        <taxon>Pyrobaculum</taxon>
    </lineage>
</organism>
<sequence>MVLIRVDGHEEVVATVDDLERLCKRLREELLRPECQYNSWYIRVPPDRLLALLKRVYVKYAQGVLGVSDVISEFLDEFKLSKTLSRVITPTLSSLGLTASGKFTAAAVEVGKLLHEGRLDEARERLRSIFAKNCVLKEIMEKATDCAEIEKAVVSVLTAYGKSLRFDEVKYTVELLKIAHPRCEDCNLSCVTPRKIANCVERIIQLAAPHTRELFEKLDISLLPEHLEYLRADPSTFLISVRGTDKHIGKIIIGEPIESVQLPQLKNSLAKLDEKIVEGVYEVYVKIIPILEGDDKCKTMKLLLEVVRGDLEKASKIVKLTSS</sequence>
<dbReference type="OrthoDB" id="25657at2157"/>
<protein>
    <submittedName>
        <fullName evidence="1">Uncharacterized protein</fullName>
    </submittedName>
</protein>
<dbReference type="RefSeq" id="WP_014287855.1">
    <property type="nucleotide sequence ID" value="NC_016645.1"/>
</dbReference>
<keyword evidence="2" id="KW-1185">Reference proteome</keyword>
<dbReference type="BioCyc" id="PSP1104324:GJSN-565-MONOMER"/>
<gene>
    <name evidence="1" type="ORF">P186_0575</name>
</gene>
<dbReference type="STRING" id="1104324.P186_0575"/>
<reference evidence="1 2" key="1">
    <citation type="journal article" date="2012" name="J. Bacteriol.">
        <title>Complete genome sequence of strain 1860, a crenarchaeon of the genus pyrobaculum able to grow with various electron acceptors.</title>
        <authorList>
            <person name="Mardanov A.V."/>
            <person name="Gumerov V.M."/>
            <person name="Slobodkina G.B."/>
            <person name="Beletsky A.V."/>
            <person name="Bonch-Osmolovskaya E.A."/>
            <person name="Ravin N.V."/>
            <person name="Skryabin K.G."/>
        </authorList>
    </citation>
    <scope>NUCLEOTIDE SEQUENCE [LARGE SCALE GENOMIC DNA]</scope>
    <source>
        <strain evidence="1 2">1860</strain>
    </source>
</reference>
<dbReference type="AlphaFoldDB" id="G7VHC4"/>
<dbReference type="HOGENOM" id="CLU_867728_0_0_2"/>
<dbReference type="eggNOG" id="arCOG05588">
    <property type="taxonomic scope" value="Archaea"/>
</dbReference>
<proteinExistence type="predicted"/>
<dbReference type="GeneID" id="11594841"/>
<accession>G7VHC4</accession>